<organism evidence="2 3">
    <name type="scientific">Geofilum rubicundum JCM 15548</name>
    <dbReference type="NCBI Taxonomy" id="1236989"/>
    <lineage>
        <taxon>Bacteria</taxon>
        <taxon>Pseudomonadati</taxon>
        <taxon>Bacteroidota</taxon>
        <taxon>Bacteroidia</taxon>
        <taxon>Marinilabiliales</taxon>
        <taxon>Marinilabiliaceae</taxon>
        <taxon>Geofilum</taxon>
    </lineage>
</organism>
<dbReference type="EMBL" id="BAZW01000036">
    <property type="protein sequence ID" value="GAO31039.1"/>
    <property type="molecule type" value="Genomic_DNA"/>
</dbReference>
<protein>
    <recommendedName>
        <fullName evidence="1">IraD/Gp25-like domain-containing protein</fullName>
    </recommendedName>
</protein>
<dbReference type="STRING" id="1236989.JCM15548_13373"/>
<evidence type="ECO:0000313" key="3">
    <source>
        <dbReference type="Proteomes" id="UP000032900"/>
    </source>
</evidence>
<comment type="caution">
    <text evidence="2">The sequence shown here is derived from an EMBL/GenBank/DDBJ whole genome shotgun (WGS) entry which is preliminary data.</text>
</comment>
<dbReference type="Pfam" id="PF04965">
    <property type="entry name" value="GPW_gp25"/>
    <property type="match status" value="1"/>
</dbReference>
<reference evidence="2 3" key="1">
    <citation type="journal article" date="2015" name="Microbes Environ.">
        <title>Distribution and evolution of nitrogen fixation genes in the phylum bacteroidetes.</title>
        <authorList>
            <person name="Inoue J."/>
            <person name="Oshima K."/>
            <person name="Suda W."/>
            <person name="Sakamoto M."/>
            <person name="Iino T."/>
            <person name="Noda S."/>
            <person name="Hongoh Y."/>
            <person name="Hattori M."/>
            <person name="Ohkuma M."/>
        </authorList>
    </citation>
    <scope>NUCLEOTIDE SEQUENCE [LARGE SCALE GENOMIC DNA]</scope>
    <source>
        <strain evidence="2">JCM 15548</strain>
    </source>
</reference>
<dbReference type="SUPFAM" id="SSF160719">
    <property type="entry name" value="gpW/gp25-like"/>
    <property type="match status" value="1"/>
</dbReference>
<feature type="domain" description="IraD/Gp25-like" evidence="1">
    <location>
        <begin position="27"/>
        <end position="102"/>
    </location>
</feature>
<proteinExistence type="predicted"/>
<sequence>MHTTYYKTPLKLKSFFEDNNTQLAHCSLLESIDQNIELILTTCPGEHGFNTDFGCKIWEMDFERVLSKSKWEEDFSVHIEQAVKENEKRLTNLKIKIMMRDVQWEDGISQTTTIRKKVDVIILGNIGETGQNCGFKYSLFMGPLASD</sequence>
<evidence type="ECO:0000313" key="2">
    <source>
        <dbReference type="EMBL" id="GAO31039.1"/>
    </source>
</evidence>
<accession>A0A0E9M0L7</accession>
<dbReference type="RefSeq" id="WP_062126702.1">
    <property type="nucleotide sequence ID" value="NZ_BAZW01000036.1"/>
</dbReference>
<dbReference type="AlphaFoldDB" id="A0A0E9M0L7"/>
<dbReference type="InterPro" id="IPR007048">
    <property type="entry name" value="IraD/Gp25-like"/>
</dbReference>
<dbReference type="OrthoDB" id="1161413at2"/>
<dbReference type="Gene3D" id="3.10.450.40">
    <property type="match status" value="1"/>
</dbReference>
<evidence type="ECO:0000259" key="1">
    <source>
        <dbReference type="Pfam" id="PF04965"/>
    </source>
</evidence>
<keyword evidence="3" id="KW-1185">Reference proteome</keyword>
<name>A0A0E9M0L7_9BACT</name>
<gene>
    <name evidence="2" type="ORF">JCM15548_13373</name>
</gene>
<dbReference type="Proteomes" id="UP000032900">
    <property type="component" value="Unassembled WGS sequence"/>
</dbReference>